<accession>A0A2T8ILP6</accession>
<dbReference type="Proteomes" id="UP000243499">
    <property type="component" value="Chromosome 5"/>
</dbReference>
<organism evidence="1">
    <name type="scientific">Panicum hallii</name>
    <dbReference type="NCBI Taxonomy" id="206008"/>
    <lineage>
        <taxon>Eukaryota</taxon>
        <taxon>Viridiplantae</taxon>
        <taxon>Streptophyta</taxon>
        <taxon>Embryophyta</taxon>
        <taxon>Tracheophyta</taxon>
        <taxon>Spermatophyta</taxon>
        <taxon>Magnoliopsida</taxon>
        <taxon>Liliopsida</taxon>
        <taxon>Poales</taxon>
        <taxon>Poaceae</taxon>
        <taxon>PACMAD clade</taxon>
        <taxon>Panicoideae</taxon>
        <taxon>Panicodae</taxon>
        <taxon>Paniceae</taxon>
        <taxon>Panicinae</taxon>
        <taxon>Panicum</taxon>
        <taxon>Panicum sect. Panicum</taxon>
    </lineage>
</organism>
<dbReference type="AlphaFoldDB" id="A0A2T8ILP6"/>
<evidence type="ECO:0000313" key="1">
    <source>
        <dbReference type="EMBL" id="PVH38594.1"/>
    </source>
</evidence>
<protein>
    <submittedName>
        <fullName evidence="1">Uncharacterized protein</fullName>
    </submittedName>
</protein>
<sequence>MRSRSCSYPLVMSSATMTCVFHINRVNSILLKWNAGAHCPLRRSFEFYFCDIRAKNFLICIVDLGSSFLLFFSHPLPSSPQASINLSVSLSRYFQFRPI</sequence>
<proteinExistence type="predicted"/>
<dbReference type="EMBL" id="CM008050">
    <property type="protein sequence ID" value="PVH38594.1"/>
    <property type="molecule type" value="Genomic_DNA"/>
</dbReference>
<dbReference type="Gramene" id="PVH38594">
    <property type="protein sequence ID" value="PVH38594"/>
    <property type="gene ID" value="PAHAL_5G296600"/>
</dbReference>
<reference evidence="1" key="1">
    <citation type="submission" date="2018-04" db="EMBL/GenBank/DDBJ databases">
        <title>WGS assembly of Panicum hallii.</title>
        <authorList>
            <person name="Lovell J."/>
            <person name="Jenkins J."/>
            <person name="Lowry D."/>
            <person name="Mamidi S."/>
            <person name="Sreedasyam A."/>
            <person name="Weng X."/>
            <person name="Barry K."/>
            <person name="Bonette J."/>
            <person name="Campitelli B."/>
            <person name="Daum C."/>
            <person name="Gordon S."/>
            <person name="Gould B."/>
            <person name="Lipzen A."/>
            <person name="Macqueen A."/>
            <person name="Palacio-Mejia J."/>
            <person name="Plott C."/>
            <person name="Shakirov E."/>
            <person name="Shu S."/>
            <person name="Yoshinaga Y."/>
            <person name="Zane M."/>
            <person name="Rokhsar D."/>
            <person name="Grimwood J."/>
            <person name="Schmutz J."/>
            <person name="Juenger T."/>
        </authorList>
    </citation>
    <scope>NUCLEOTIDE SEQUENCE [LARGE SCALE GENOMIC DNA]</scope>
    <source>
        <strain evidence="1">FIL2</strain>
    </source>
</reference>
<name>A0A2T8ILP6_9POAL</name>
<gene>
    <name evidence="1" type="ORF">PAHAL_5G296600</name>
</gene>